<evidence type="ECO:0000256" key="5">
    <source>
        <dbReference type="ARBA" id="ARBA00022475"/>
    </source>
</evidence>
<evidence type="ECO:0000259" key="11">
    <source>
        <dbReference type="Pfam" id="PF04535"/>
    </source>
</evidence>
<feature type="transmembrane region" description="Helical" evidence="10">
    <location>
        <begin position="83"/>
        <end position="109"/>
    </location>
</feature>
<comment type="similarity">
    <text evidence="4">Belongs to the EMC4 family.</text>
</comment>
<dbReference type="InterPro" id="IPR006702">
    <property type="entry name" value="CASP_dom"/>
</dbReference>
<dbReference type="Pfam" id="PF06417">
    <property type="entry name" value="EMC4"/>
    <property type="match status" value="1"/>
</dbReference>
<dbReference type="Pfam" id="PF04535">
    <property type="entry name" value="CASP_dom"/>
    <property type="match status" value="1"/>
</dbReference>
<name>A0AAD2DNV5_9LAMI</name>
<dbReference type="EMBL" id="OU503040">
    <property type="protein sequence ID" value="CAI9760854.1"/>
    <property type="molecule type" value="Genomic_DNA"/>
</dbReference>
<keyword evidence="8 10" id="KW-1133">Transmembrane helix</keyword>
<evidence type="ECO:0000313" key="12">
    <source>
        <dbReference type="EMBL" id="CAI9760854.1"/>
    </source>
</evidence>
<dbReference type="NCBIfam" id="TIGR01569">
    <property type="entry name" value="A_tha_TIGR01569"/>
    <property type="match status" value="1"/>
</dbReference>
<protein>
    <recommendedName>
        <fullName evidence="10">CASP-like protein</fullName>
    </recommendedName>
</protein>
<dbReference type="PANTHER" id="PTHR36488">
    <property type="entry name" value="CASP-LIKE PROTEIN 1U1"/>
    <property type="match status" value="1"/>
</dbReference>
<proteinExistence type="inferred from homology"/>
<dbReference type="Proteomes" id="UP000834106">
    <property type="component" value="Chromosome 5"/>
</dbReference>
<evidence type="ECO:0000256" key="8">
    <source>
        <dbReference type="ARBA" id="ARBA00022989"/>
    </source>
</evidence>
<organism evidence="12 13">
    <name type="scientific">Fraxinus pennsylvanica</name>
    <dbReference type="NCBI Taxonomy" id="56036"/>
    <lineage>
        <taxon>Eukaryota</taxon>
        <taxon>Viridiplantae</taxon>
        <taxon>Streptophyta</taxon>
        <taxon>Embryophyta</taxon>
        <taxon>Tracheophyta</taxon>
        <taxon>Spermatophyta</taxon>
        <taxon>Magnoliopsida</taxon>
        <taxon>eudicotyledons</taxon>
        <taxon>Gunneridae</taxon>
        <taxon>Pentapetalae</taxon>
        <taxon>asterids</taxon>
        <taxon>lamiids</taxon>
        <taxon>Lamiales</taxon>
        <taxon>Oleaceae</taxon>
        <taxon>Oleeae</taxon>
        <taxon>Fraxinus</taxon>
    </lineage>
</organism>
<evidence type="ECO:0000256" key="10">
    <source>
        <dbReference type="RuleBase" id="RU361233"/>
    </source>
</evidence>
<comment type="subcellular location">
    <subcellularLocation>
        <location evidence="2 10">Cell membrane</location>
        <topology evidence="2 10">Multi-pass membrane protein</topology>
    </subcellularLocation>
    <subcellularLocation>
        <location evidence="1">Endoplasmic reticulum membrane</location>
        <topology evidence="1">Multi-pass membrane protein</topology>
    </subcellularLocation>
</comment>
<dbReference type="InterPro" id="IPR006459">
    <property type="entry name" value="CASP/CASPL"/>
</dbReference>
<dbReference type="InterPro" id="IPR044173">
    <property type="entry name" value="CASPL"/>
</dbReference>
<keyword evidence="7" id="KW-0256">Endoplasmic reticulum</keyword>
<accession>A0AAD2DNV5</accession>
<comment type="subunit">
    <text evidence="10">Homodimer and heterodimers.</text>
</comment>
<evidence type="ECO:0000256" key="6">
    <source>
        <dbReference type="ARBA" id="ARBA00022692"/>
    </source>
</evidence>
<dbReference type="PANTHER" id="PTHR36488:SF11">
    <property type="entry name" value="CASP-LIKE PROTEIN"/>
    <property type="match status" value="1"/>
</dbReference>
<comment type="caution">
    <text evidence="10">Lacks conserved residue(s) required for the propagation of feature annotation.</text>
</comment>
<reference evidence="12" key="1">
    <citation type="submission" date="2023-05" db="EMBL/GenBank/DDBJ databases">
        <authorList>
            <person name="Huff M."/>
        </authorList>
    </citation>
    <scope>NUCLEOTIDE SEQUENCE</scope>
</reference>
<sequence>MAKNESTPIDVVETSKERKGKAPLSGVEHARGGYKRGIGIFDLILRISAFASALAATVAMGTTEQTLPFFTQFFQFQASYDDLPTFSFFVIAMAIVTSYLILSIPFSIVCIARPLAIGARLLLIIFDTVIVTLTTSAASSSVAIVYLAHNGNSSANWLAICQQYGDFCQKISGAVLASFITVVLLVFMVQLSQKRRETNIAVKTTAASVFFKFINWNSFVLPNLKKKKNRNALDTTEHGAFAAETPRASVVFVGNGDTDGDTPFLPSLWRHGWCLLKTLSNIFPFFVFEPYKDNRMDLLAPKLVSVALNLVGLGLCIWKLNTLGLLPTLVSDWVSSLPPAQV</sequence>
<gene>
    <name evidence="12" type="ORF">FPE_LOCUS8284</name>
</gene>
<feature type="transmembrane region" description="Helical" evidence="10">
    <location>
        <begin position="299"/>
        <end position="320"/>
    </location>
</feature>
<feature type="transmembrane region" description="Helical" evidence="10">
    <location>
        <begin position="121"/>
        <end position="148"/>
    </location>
</feature>
<dbReference type="AlphaFoldDB" id="A0AAD2DNV5"/>
<evidence type="ECO:0000256" key="9">
    <source>
        <dbReference type="ARBA" id="ARBA00023136"/>
    </source>
</evidence>
<dbReference type="GO" id="GO:0005789">
    <property type="term" value="C:endoplasmic reticulum membrane"/>
    <property type="evidence" value="ECO:0007669"/>
    <property type="project" value="UniProtKB-SubCell"/>
</dbReference>
<keyword evidence="5 10" id="KW-1003">Cell membrane</keyword>
<evidence type="ECO:0000313" key="13">
    <source>
        <dbReference type="Proteomes" id="UP000834106"/>
    </source>
</evidence>
<evidence type="ECO:0000256" key="4">
    <source>
        <dbReference type="ARBA" id="ARBA00007715"/>
    </source>
</evidence>
<feature type="domain" description="Casparian strip membrane protein" evidence="11">
    <location>
        <begin position="36"/>
        <end position="184"/>
    </location>
</feature>
<dbReference type="InterPro" id="IPR009445">
    <property type="entry name" value="TMEM85/Emc4"/>
</dbReference>
<evidence type="ECO:0000256" key="1">
    <source>
        <dbReference type="ARBA" id="ARBA00004477"/>
    </source>
</evidence>
<evidence type="ECO:0000256" key="7">
    <source>
        <dbReference type="ARBA" id="ARBA00022824"/>
    </source>
</evidence>
<dbReference type="GO" id="GO:0005886">
    <property type="term" value="C:plasma membrane"/>
    <property type="evidence" value="ECO:0007669"/>
    <property type="project" value="UniProtKB-SubCell"/>
</dbReference>
<keyword evidence="13" id="KW-1185">Reference proteome</keyword>
<keyword evidence="9 10" id="KW-0472">Membrane</keyword>
<comment type="similarity">
    <text evidence="3 10">Belongs to the Casparian strip membrane proteins (CASP) family.</text>
</comment>
<evidence type="ECO:0000256" key="2">
    <source>
        <dbReference type="ARBA" id="ARBA00004651"/>
    </source>
</evidence>
<feature type="transmembrane region" description="Helical" evidence="10">
    <location>
        <begin position="43"/>
        <end position="63"/>
    </location>
</feature>
<keyword evidence="6 10" id="KW-0812">Transmembrane</keyword>
<feature type="transmembrane region" description="Helical" evidence="10">
    <location>
        <begin position="171"/>
        <end position="189"/>
    </location>
</feature>
<evidence type="ECO:0000256" key="3">
    <source>
        <dbReference type="ARBA" id="ARBA00007651"/>
    </source>
</evidence>